<comment type="caution">
    <text evidence="1">The sequence shown here is derived from an EMBL/GenBank/DDBJ whole genome shotgun (WGS) entry which is preliminary data.</text>
</comment>
<keyword evidence="2" id="KW-1185">Reference proteome</keyword>
<name>A0ABV1VQD4_9ACTN</name>
<reference evidence="1 2" key="1">
    <citation type="submission" date="2024-06" db="EMBL/GenBank/DDBJ databases">
        <title>The Natural Products Discovery Center: Release of the First 8490 Sequenced Strains for Exploring Actinobacteria Biosynthetic Diversity.</title>
        <authorList>
            <person name="Kalkreuter E."/>
            <person name="Kautsar S.A."/>
            <person name="Yang D."/>
            <person name="Bader C.D."/>
            <person name="Teijaro C.N."/>
            <person name="Fluegel L."/>
            <person name="Davis C.M."/>
            <person name="Simpson J.R."/>
            <person name="Lauterbach L."/>
            <person name="Steele A.D."/>
            <person name="Gui C."/>
            <person name="Meng S."/>
            <person name="Li G."/>
            <person name="Viehrig K."/>
            <person name="Ye F."/>
            <person name="Su P."/>
            <person name="Kiefer A.F."/>
            <person name="Nichols A."/>
            <person name="Cepeda A.J."/>
            <person name="Yan W."/>
            <person name="Fan B."/>
            <person name="Jiang Y."/>
            <person name="Adhikari A."/>
            <person name="Zheng C.-J."/>
            <person name="Schuster L."/>
            <person name="Cowan T.M."/>
            <person name="Smanski M.J."/>
            <person name="Chevrette M.G."/>
            <person name="De Carvalho L.P.S."/>
            <person name="Shen B."/>
        </authorList>
    </citation>
    <scope>NUCLEOTIDE SEQUENCE [LARGE SCALE GENOMIC DNA]</scope>
    <source>
        <strain evidence="1 2">NPDC000632</strain>
    </source>
</reference>
<dbReference type="Proteomes" id="UP001490330">
    <property type="component" value="Unassembled WGS sequence"/>
</dbReference>
<dbReference type="RefSeq" id="WP_350725756.1">
    <property type="nucleotide sequence ID" value="NZ_JBEPCO010000076.1"/>
</dbReference>
<gene>
    <name evidence="1" type="ORF">ABT322_34215</name>
</gene>
<evidence type="ECO:0000313" key="2">
    <source>
        <dbReference type="Proteomes" id="UP001490330"/>
    </source>
</evidence>
<evidence type="ECO:0008006" key="3">
    <source>
        <dbReference type="Google" id="ProtNLM"/>
    </source>
</evidence>
<accession>A0ABV1VQD4</accession>
<protein>
    <recommendedName>
        <fullName evidence="3">DUF2171 domain-containing protein</fullName>
    </recommendedName>
</protein>
<proteinExistence type="predicted"/>
<dbReference type="EMBL" id="JBEPCV010000050">
    <property type="protein sequence ID" value="MER6908700.1"/>
    <property type="molecule type" value="Genomic_DNA"/>
</dbReference>
<sequence>MTEEARPWVGDQVYDANAGKEGIVNDVRSDGTYILREVYSWALTWTTPDAERLSVTVPRHERVKREQET</sequence>
<organism evidence="1 2">
    <name type="scientific">Streptomyces flaveolus</name>
    <dbReference type="NCBI Taxonomy" id="67297"/>
    <lineage>
        <taxon>Bacteria</taxon>
        <taxon>Bacillati</taxon>
        <taxon>Actinomycetota</taxon>
        <taxon>Actinomycetes</taxon>
        <taxon>Kitasatosporales</taxon>
        <taxon>Streptomycetaceae</taxon>
        <taxon>Streptomyces</taxon>
    </lineage>
</organism>
<evidence type="ECO:0000313" key="1">
    <source>
        <dbReference type="EMBL" id="MER6908700.1"/>
    </source>
</evidence>